<dbReference type="InterPro" id="IPR014710">
    <property type="entry name" value="RmlC-like_jellyroll"/>
</dbReference>
<feature type="non-terminal residue" evidence="8">
    <location>
        <position position="1"/>
    </location>
</feature>
<feature type="domain" description="Cyclic nucleotide-binding" evidence="7">
    <location>
        <begin position="34"/>
        <end position="129"/>
    </location>
</feature>
<dbReference type="PROSITE" id="PS00889">
    <property type="entry name" value="CNMP_BINDING_2"/>
    <property type="match status" value="1"/>
</dbReference>
<dbReference type="EMBL" id="CP111025">
    <property type="protein sequence ID" value="WAR25142.1"/>
    <property type="molecule type" value="Genomic_DNA"/>
</dbReference>
<evidence type="ECO:0000313" key="9">
    <source>
        <dbReference type="Proteomes" id="UP001164746"/>
    </source>
</evidence>
<keyword evidence="9" id="KW-1185">Reference proteome</keyword>
<dbReference type="Gene3D" id="2.60.120.10">
    <property type="entry name" value="Jelly Rolls"/>
    <property type="match status" value="3"/>
</dbReference>
<dbReference type="InterPro" id="IPR018490">
    <property type="entry name" value="cNMP-bd_dom_sf"/>
</dbReference>
<dbReference type="InterPro" id="IPR000595">
    <property type="entry name" value="cNMP-bd_dom"/>
</dbReference>
<reference evidence="8" key="1">
    <citation type="submission" date="2022-11" db="EMBL/GenBank/DDBJ databases">
        <title>Centuries of genome instability and evolution in soft-shell clam transmissible cancer (bioRxiv).</title>
        <authorList>
            <person name="Hart S.F.M."/>
            <person name="Yonemitsu M.A."/>
            <person name="Giersch R.M."/>
            <person name="Beal B.F."/>
            <person name="Arriagada G."/>
            <person name="Davis B.W."/>
            <person name="Ostrander E.A."/>
            <person name="Goff S.P."/>
            <person name="Metzger M.J."/>
        </authorList>
    </citation>
    <scope>NUCLEOTIDE SEQUENCE</scope>
    <source>
        <strain evidence="8">MELC-2E11</strain>
        <tissue evidence="8">Siphon/mantle</tissue>
    </source>
</reference>
<accession>A0ABY7FU46</accession>
<protein>
    <submittedName>
        <fullName evidence="8">KAPR2-like protein</fullName>
    </submittedName>
</protein>
<evidence type="ECO:0000259" key="7">
    <source>
        <dbReference type="PROSITE" id="PS50042"/>
    </source>
</evidence>
<proteinExistence type="inferred from homology"/>
<dbReference type="PROSITE" id="PS50042">
    <property type="entry name" value="CNMP_BINDING_3"/>
    <property type="match status" value="2"/>
</dbReference>
<dbReference type="InterPro" id="IPR012198">
    <property type="entry name" value="cAMP_dep_PK_reg_su"/>
</dbReference>
<name>A0ABY7FU46_MYAAR</name>
<dbReference type="PROSITE" id="PS00888">
    <property type="entry name" value="CNMP_BINDING_1"/>
    <property type="match status" value="1"/>
</dbReference>
<evidence type="ECO:0000256" key="5">
    <source>
        <dbReference type="ARBA" id="ARBA00022741"/>
    </source>
</evidence>
<feature type="domain" description="Cyclic nucleotide-binding" evidence="7">
    <location>
        <begin position="132"/>
        <end position="255"/>
    </location>
</feature>
<dbReference type="InterPro" id="IPR050503">
    <property type="entry name" value="cAMP-dep_PK_reg_su-like"/>
</dbReference>
<gene>
    <name evidence="8" type="ORF">MAR_010846</name>
</gene>
<keyword evidence="6" id="KW-0114">cAMP</keyword>
<dbReference type="Pfam" id="PF00027">
    <property type="entry name" value="cNMP_binding"/>
    <property type="match status" value="1"/>
</dbReference>
<dbReference type="PANTHER" id="PTHR11635">
    <property type="entry name" value="CAMP-DEPENDENT PROTEIN KINASE REGULATORY CHAIN"/>
    <property type="match status" value="1"/>
</dbReference>
<keyword evidence="5" id="KW-0547">Nucleotide-binding</keyword>
<keyword evidence="4" id="KW-0677">Repeat</keyword>
<keyword evidence="2" id="KW-0597">Phosphoprotein</keyword>
<dbReference type="PANTHER" id="PTHR11635:SF152">
    <property type="entry name" value="CAMP-DEPENDENT PROTEIN KINASE TYPE I REGULATORY SUBUNIT-RELATED"/>
    <property type="match status" value="1"/>
</dbReference>
<keyword evidence="3" id="KW-0116">cAMP-binding</keyword>
<evidence type="ECO:0000256" key="1">
    <source>
        <dbReference type="ARBA" id="ARBA00005753"/>
    </source>
</evidence>
<organism evidence="8 9">
    <name type="scientific">Mya arenaria</name>
    <name type="common">Soft-shell clam</name>
    <dbReference type="NCBI Taxonomy" id="6604"/>
    <lineage>
        <taxon>Eukaryota</taxon>
        <taxon>Metazoa</taxon>
        <taxon>Spiralia</taxon>
        <taxon>Lophotrochozoa</taxon>
        <taxon>Mollusca</taxon>
        <taxon>Bivalvia</taxon>
        <taxon>Autobranchia</taxon>
        <taxon>Heteroconchia</taxon>
        <taxon>Euheterodonta</taxon>
        <taxon>Imparidentia</taxon>
        <taxon>Neoheterodontei</taxon>
        <taxon>Myida</taxon>
        <taxon>Myoidea</taxon>
        <taxon>Myidae</taxon>
        <taxon>Mya</taxon>
    </lineage>
</organism>
<dbReference type="CDD" id="cd00038">
    <property type="entry name" value="CAP_ED"/>
    <property type="match status" value="2"/>
</dbReference>
<comment type="similarity">
    <text evidence="1">Belongs to the cAMP-dependent kinase regulatory chain family.</text>
</comment>
<evidence type="ECO:0000313" key="8">
    <source>
        <dbReference type="EMBL" id="WAR25142.1"/>
    </source>
</evidence>
<evidence type="ECO:0000256" key="2">
    <source>
        <dbReference type="ARBA" id="ARBA00022553"/>
    </source>
</evidence>
<dbReference type="PIRSF" id="PIRSF000548">
    <property type="entry name" value="PK_regulatory"/>
    <property type="match status" value="1"/>
</dbReference>
<dbReference type="PRINTS" id="PR00103">
    <property type="entry name" value="CAMPKINASE"/>
</dbReference>
<evidence type="ECO:0000256" key="3">
    <source>
        <dbReference type="ARBA" id="ARBA00022566"/>
    </source>
</evidence>
<sequence length="300" mass="34127">NHPLNVSQDGNQIVNPKTDDQRLRLSDAVKPIFLFRSLDPEQMHCVLDAMFERKVTVGEHVIDQGDDGDNFYVIDSFGELALMYNMPRAATIIATSEGIIWALDRITFRRIVLKNAYEKRKVYESLLENVPMLKTLDTYERMNIADALFTRTFGDGDVIIKQGDSADCMYFVEDGEVKITVKNMNDPDSKEKEVSNYTNGMYFGELALVTHKPRAATCYAVGKTRLAVLDVQAFERLLGPCMDILKRNINEYEEQLVQVFGSKAAISDLRTMFSVSRFVYLSNRNILQTVGTKLLDNVMF</sequence>
<evidence type="ECO:0000256" key="4">
    <source>
        <dbReference type="ARBA" id="ARBA00022737"/>
    </source>
</evidence>
<evidence type="ECO:0000256" key="6">
    <source>
        <dbReference type="ARBA" id="ARBA00023149"/>
    </source>
</evidence>
<dbReference type="InterPro" id="IPR018488">
    <property type="entry name" value="cNMP-bd_CS"/>
</dbReference>
<dbReference type="SMART" id="SM00100">
    <property type="entry name" value="cNMP"/>
    <property type="match status" value="2"/>
</dbReference>
<dbReference type="Proteomes" id="UP001164746">
    <property type="component" value="Chromosome 14"/>
</dbReference>
<dbReference type="SUPFAM" id="SSF51206">
    <property type="entry name" value="cAMP-binding domain-like"/>
    <property type="match status" value="2"/>
</dbReference>